<evidence type="ECO:0008006" key="4">
    <source>
        <dbReference type="Google" id="ProtNLM"/>
    </source>
</evidence>
<name>A0ABY7GWJ4_9BACT</name>
<feature type="signal peptide" evidence="1">
    <location>
        <begin position="1"/>
        <end position="19"/>
    </location>
</feature>
<feature type="chain" id="PRO_5046408258" description="MetA-pathway of phenol degradation" evidence="1">
    <location>
        <begin position="20"/>
        <end position="271"/>
    </location>
</feature>
<proteinExistence type="predicted"/>
<accession>A0ABY7GWJ4</accession>
<evidence type="ECO:0000256" key="1">
    <source>
        <dbReference type="SAM" id="SignalP"/>
    </source>
</evidence>
<dbReference type="RefSeq" id="WP_269033634.1">
    <property type="nucleotide sequence ID" value="NZ_CP114040.1"/>
</dbReference>
<sequence>MRRALIVAAALLWATPARAEQCHGWSGTTWRNPGLSVGVRMDAAGYRNRSYEGDFEGLAPMLGYSHRRVSVQLTLPAYRLVRNGLAHVGIGDLALAVRAPIPSWSHHHLTAGLGLGATFPTGSADAGLGMGHVMLMPEFWWLVDRGRVQFSGTAGFGRALTRSGGDHHAHGPAPIVNPMNRSEVEASLFSQVQLHRLLWLRLGVYGAMPVGNANTNGVTRVIVSQGLTFAARGFELSVELQAPLAGAPFLARGVVQAGYRFDLRPRRRRPT</sequence>
<dbReference type="EMBL" id="CP114040">
    <property type="protein sequence ID" value="WAS91270.1"/>
    <property type="molecule type" value="Genomic_DNA"/>
</dbReference>
<keyword evidence="3" id="KW-1185">Reference proteome</keyword>
<evidence type="ECO:0000313" key="3">
    <source>
        <dbReference type="Proteomes" id="UP001164459"/>
    </source>
</evidence>
<protein>
    <recommendedName>
        <fullName evidence="4">MetA-pathway of phenol degradation</fullName>
    </recommendedName>
</protein>
<dbReference type="Proteomes" id="UP001164459">
    <property type="component" value="Chromosome"/>
</dbReference>
<organism evidence="2 3">
    <name type="scientific">Nannocystis punicea</name>
    <dbReference type="NCBI Taxonomy" id="2995304"/>
    <lineage>
        <taxon>Bacteria</taxon>
        <taxon>Pseudomonadati</taxon>
        <taxon>Myxococcota</taxon>
        <taxon>Polyangia</taxon>
        <taxon>Nannocystales</taxon>
        <taxon>Nannocystaceae</taxon>
        <taxon>Nannocystis</taxon>
    </lineage>
</organism>
<keyword evidence="1" id="KW-0732">Signal</keyword>
<gene>
    <name evidence="2" type="ORF">O0S08_34215</name>
</gene>
<reference evidence="2" key="1">
    <citation type="submission" date="2022-11" db="EMBL/GenBank/DDBJ databases">
        <title>Minimal conservation of predation-associated metabolite biosynthetic gene clusters underscores biosynthetic potential of Myxococcota including descriptions for ten novel species: Archangium lansinium sp. nov., Myxococcus landrumus sp. nov., Nannocystis bai.</title>
        <authorList>
            <person name="Ahearne A."/>
            <person name="Stevens C."/>
            <person name="Dowd S."/>
        </authorList>
    </citation>
    <scope>NUCLEOTIDE SEQUENCE</scope>
    <source>
        <strain evidence="2">Fl3</strain>
    </source>
</reference>
<evidence type="ECO:0000313" key="2">
    <source>
        <dbReference type="EMBL" id="WAS91270.1"/>
    </source>
</evidence>